<dbReference type="Proteomes" id="UP001497382">
    <property type="component" value="Unassembled WGS sequence"/>
</dbReference>
<proteinExistence type="predicted"/>
<comment type="caution">
    <text evidence="1">The sequence shown here is derived from an EMBL/GenBank/DDBJ whole genome shotgun (WGS) entry which is preliminary data.</text>
</comment>
<evidence type="ECO:0000313" key="2">
    <source>
        <dbReference type="Proteomes" id="UP001497382"/>
    </source>
</evidence>
<organism evidence="1 2">
    <name type="scientific">Larinioides sclopetarius</name>
    <dbReference type="NCBI Taxonomy" id="280406"/>
    <lineage>
        <taxon>Eukaryota</taxon>
        <taxon>Metazoa</taxon>
        <taxon>Ecdysozoa</taxon>
        <taxon>Arthropoda</taxon>
        <taxon>Chelicerata</taxon>
        <taxon>Arachnida</taxon>
        <taxon>Araneae</taxon>
        <taxon>Araneomorphae</taxon>
        <taxon>Entelegynae</taxon>
        <taxon>Araneoidea</taxon>
        <taxon>Araneidae</taxon>
        <taxon>Larinioides</taxon>
    </lineage>
</organism>
<accession>A0AAV1Z819</accession>
<protein>
    <submittedName>
        <fullName evidence="1">Uncharacterized protein</fullName>
    </submittedName>
</protein>
<keyword evidence="2" id="KW-1185">Reference proteome</keyword>
<dbReference type="EMBL" id="CAXIEN010000029">
    <property type="protein sequence ID" value="CAL1267679.1"/>
    <property type="molecule type" value="Genomic_DNA"/>
</dbReference>
<sequence>MEKQLKSVLLLSLKEMALRRVAVILWSDSDISAVLKLPTCGFDIDINTIHLATEKMRKECRETIVNKVKDKVLKLELPESLRKQINDIVYPISEEIKKLKKYQEDCLRDKDVKTILPCSAQLCWTSAGAIHTRKTAEKLVRCEKFNVVQRYRLACSYCLEDYIPHLWEKLPEEKKIIYSNNRNLSLDLRFCWPHILKGELDKLDYLLRISHRNLTSFNQWAFESSAENLNKTAAEYFFQKLTREERETSLMRTAHAVLGHPYQDEFQTRTVPDLLCYLLSFMTPEQQMELVKAHPVHVLCCFLDWPWQDLFLENASLIWNFLPPSAYGLLLGRMVRKFEDHYFPKLFEEFFVQSPIDFKKCFVDEISLFGIAACQFLSIFFESEDSGSIEVVFRNVDAADRVKLIFHPDVFKLFFKNILWERWRTVEVSLREAKLSKEEKKRLRDAFTEFLERSVSGECVNRKFKRFFELLDETDANVDMGKKVQNIS</sequence>
<dbReference type="AlphaFoldDB" id="A0AAV1Z819"/>
<reference evidence="1 2" key="1">
    <citation type="submission" date="2024-04" db="EMBL/GenBank/DDBJ databases">
        <authorList>
            <person name="Rising A."/>
            <person name="Reimegard J."/>
            <person name="Sonavane S."/>
            <person name="Akerstrom W."/>
            <person name="Nylinder S."/>
            <person name="Hedman E."/>
            <person name="Kallberg Y."/>
        </authorList>
    </citation>
    <scope>NUCLEOTIDE SEQUENCE [LARGE SCALE GENOMIC DNA]</scope>
</reference>
<name>A0AAV1Z819_9ARAC</name>
<evidence type="ECO:0000313" key="1">
    <source>
        <dbReference type="EMBL" id="CAL1267679.1"/>
    </source>
</evidence>
<gene>
    <name evidence="1" type="ORF">LARSCL_LOCUS3811</name>
</gene>